<dbReference type="PANTHER" id="PTHR15362">
    <property type="entry name" value="PHOSPHATIDYLINOSITOL SYNTHASE"/>
    <property type="match status" value="1"/>
</dbReference>
<dbReference type="OrthoDB" id="10251079at2759"/>
<dbReference type="Pfam" id="PF01066">
    <property type="entry name" value="CDP-OH_P_transf"/>
    <property type="match status" value="1"/>
</dbReference>
<dbReference type="EMBL" id="LNIX01000020">
    <property type="protein sequence ID" value="OXA44160.1"/>
    <property type="molecule type" value="Genomic_DNA"/>
</dbReference>
<keyword evidence="13 18" id="KW-0472">Membrane</keyword>
<evidence type="ECO:0000256" key="1">
    <source>
        <dbReference type="ARBA" id="ARBA00001936"/>
    </source>
</evidence>
<dbReference type="GO" id="GO:0005794">
    <property type="term" value="C:Golgi apparatus"/>
    <property type="evidence" value="ECO:0007669"/>
    <property type="project" value="TreeGrafter"/>
</dbReference>
<evidence type="ECO:0000256" key="17">
    <source>
        <dbReference type="ARBA" id="ARBA00070582"/>
    </source>
</evidence>
<evidence type="ECO:0000256" key="4">
    <source>
        <dbReference type="ARBA" id="ARBA00010441"/>
    </source>
</evidence>
<dbReference type="EC" id="2.7.8.11" evidence="5 18"/>
<dbReference type="FunFam" id="1.20.120.1760:FF:000003">
    <property type="entry name" value="CDP-diacylglycerol--inositol 3-phosphatidyltransferase"/>
    <property type="match status" value="1"/>
</dbReference>
<keyword evidence="16 18" id="KW-1208">Phospholipid metabolism</keyword>
<keyword evidence="12 18" id="KW-0443">Lipid metabolism</keyword>
<keyword evidence="10" id="KW-0460">Magnesium</keyword>
<accession>A0A226DG97</accession>
<dbReference type="PANTHER" id="PTHR15362:SF4">
    <property type="entry name" value="CDP-DIACYLGLYCEROL--INOSITOL 3-PHOSPHATIDYLTRANSFERASE"/>
    <property type="match status" value="1"/>
</dbReference>
<dbReference type="STRING" id="158441.A0A226DG97"/>
<dbReference type="OMA" id="AQTYSEN"/>
<proteinExistence type="inferred from homology"/>
<feature type="transmembrane region" description="Helical" evidence="20">
    <location>
        <begin position="166"/>
        <end position="185"/>
    </location>
</feature>
<dbReference type="GO" id="GO:0016020">
    <property type="term" value="C:membrane"/>
    <property type="evidence" value="ECO:0007669"/>
    <property type="project" value="UniProtKB-SubCell"/>
</dbReference>
<comment type="cofactor">
    <cofactor evidence="2">
        <name>Mg(2+)</name>
        <dbReference type="ChEBI" id="CHEBI:18420"/>
    </cofactor>
</comment>
<dbReference type="PIRSF" id="PIRSF000848">
    <property type="entry name" value="CDP_diag_ino_3_P"/>
    <property type="match status" value="1"/>
</dbReference>
<feature type="transmembrane region" description="Helical" evidence="20">
    <location>
        <begin position="142"/>
        <end position="160"/>
    </location>
</feature>
<comment type="similarity">
    <text evidence="4 18 19">Belongs to the CDP-alcohol phosphatidyltransferase class-I family.</text>
</comment>
<sequence length="212" mass="24018">MAMVEENVFLFVPNLIGYARVGLTLLSMYFMQSSPGPAIWCYLIGSLLDAVDGHAARFFNQSTKFGAMLDQLTDRCGTAVLMMMLAVFYPSYAFFFQISMATDISMHWLHLHTSLLQGKGSHKTMSTEEPYLLQIYYTSKPVLFTMCAGNELFYITMYLVNFYDSFFWKFLAFICFPIAVAKWLMAILQGVTAAKNLAALDAAEREAEIKIK</sequence>
<dbReference type="AlphaFoldDB" id="A0A226DG97"/>
<evidence type="ECO:0000256" key="9">
    <source>
        <dbReference type="ARBA" id="ARBA00022723"/>
    </source>
</evidence>
<keyword evidence="22" id="KW-1185">Reference proteome</keyword>
<dbReference type="PROSITE" id="PS00379">
    <property type="entry name" value="CDP_ALCOHOL_P_TRANSF"/>
    <property type="match status" value="1"/>
</dbReference>
<dbReference type="InterPro" id="IPR048254">
    <property type="entry name" value="CDP_ALCOHOL_P_TRANSF_CS"/>
</dbReference>
<evidence type="ECO:0000256" key="14">
    <source>
        <dbReference type="ARBA" id="ARBA00023209"/>
    </source>
</evidence>
<organism evidence="21 22">
    <name type="scientific">Folsomia candida</name>
    <name type="common">Springtail</name>
    <dbReference type="NCBI Taxonomy" id="158441"/>
    <lineage>
        <taxon>Eukaryota</taxon>
        <taxon>Metazoa</taxon>
        <taxon>Ecdysozoa</taxon>
        <taxon>Arthropoda</taxon>
        <taxon>Hexapoda</taxon>
        <taxon>Collembola</taxon>
        <taxon>Entomobryomorpha</taxon>
        <taxon>Isotomoidea</taxon>
        <taxon>Isotomidae</taxon>
        <taxon>Proisotominae</taxon>
        <taxon>Folsomia</taxon>
    </lineage>
</organism>
<keyword evidence="9" id="KW-0479">Metal-binding</keyword>
<keyword evidence="7 18" id="KW-0808">Transferase</keyword>
<evidence type="ECO:0000313" key="21">
    <source>
        <dbReference type="EMBL" id="OXA44160.1"/>
    </source>
</evidence>
<dbReference type="GO" id="GO:0003881">
    <property type="term" value="F:CDP-diacylglycerol-inositol 3-phosphatidyltransferase activity"/>
    <property type="evidence" value="ECO:0007669"/>
    <property type="project" value="UniProtKB-UniRule"/>
</dbReference>
<evidence type="ECO:0000256" key="20">
    <source>
        <dbReference type="SAM" id="Phobius"/>
    </source>
</evidence>
<keyword evidence="8 20" id="KW-0812">Transmembrane</keyword>
<dbReference type="GO" id="GO:0046872">
    <property type="term" value="F:metal ion binding"/>
    <property type="evidence" value="ECO:0007669"/>
    <property type="project" value="UniProtKB-KW"/>
</dbReference>
<comment type="catalytic activity">
    <reaction evidence="18">
        <text>a CDP-1,2-diacyl-sn-glycerol + myo-inositol = a 1,2-diacyl-sn-glycero-3-phospho-(1D-myo-inositol) + CMP + H(+)</text>
        <dbReference type="Rhea" id="RHEA:11580"/>
        <dbReference type="ChEBI" id="CHEBI:15378"/>
        <dbReference type="ChEBI" id="CHEBI:17268"/>
        <dbReference type="ChEBI" id="CHEBI:57880"/>
        <dbReference type="ChEBI" id="CHEBI:58332"/>
        <dbReference type="ChEBI" id="CHEBI:60377"/>
        <dbReference type="EC" id="2.7.8.11"/>
    </reaction>
</comment>
<evidence type="ECO:0000256" key="2">
    <source>
        <dbReference type="ARBA" id="ARBA00001946"/>
    </source>
</evidence>
<keyword evidence="11 20" id="KW-1133">Transmembrane helix</keyword>
<evidence type="ECO:0000256" key="10">
    <source>
        <dbReference type="ARBA" id="ARBA00022842"/>
    </source>
</evidence>
<gene>
    <name evidence="21" type="ORF">Fcan01_21112</name>
</gene>
<reference evidence="21 22" key="1">
    <citation type="submission" date="2015-12" db="EMBL/GenBank/DDBJ databases">
        <title>The genome of Folsomia candida.</title>
        <authorList>
            <person name="Faddeeva A."/>
            <person name="Derks M.F."/>
            <person name="Anvar Y."/>
            <person name="Smit S."/>
            <person name="Van Straalen N."/>
            <person name="Roelofs D."/>
        </authorList>
    </citation>
    <scope>NUCLEOTIDE SEQUENCE [LARGE SCALE GENOMIC DNA]</scope>
    <source>
        <strain evidence="21 22">VU population</strain>
        <tissue evidence="21">Whole body</tissue>
    </source>
</reference>
<evidence type="ECO:0000256" key="3">
    <source>
        <dbReference type="ARBA" id="ARBA00004141"/>
    </source>
</evidence>
<dbReference type="InterPro" id="IPR043130">
    <property type="entry name" value="CDP-OH_PTrfase_TM_dom"/>
</dbReference>
<comment type="cofactor">
    <cofactor evidence="1">
        <name>Mn(2+)</name>
        <dbReference type="ChEBI" id="CHEBI:29035"/>
    </cofactor>
</comment>
<evidence type="ECO:0000256" key="19">
    <source>
        <dbReference type="RuleBase" id="RU003750"/>
    </source>
</evidence>
<comment type="subcellular location">
    <subcellularLocation>
        <location evidence="3">Membrane</location>
        <topology evidence="3">Multi-pass membrane protein</topology>
    </subcellularLocation>
</comment>
<evidence type="ECO:0000256" key="18">
    <source>
        <dbReference type="PIRNR" id="PIRNR000848"/>
    </source>
</evidence>
<evidence type="ECO:0000256" key="11">
    <source>
        <dbReference type="ARBA" id="ARBA00022989"/>
    </source>
</evidence>
<keyword evidence="14 18" id="KW-0594">Phospholipid biosynthesis</keyword>
<evidence type="ECO:0000256" key="12">
    <source>
        <dbReference type="ARBA" id="ARBA00023098"/>
    </source>
</evidence>
<evidence type="ECO:0000256" key="7">
    <source>
        <dbReference type="ARBA" id="ARBA00022679"/>
    </source>
</evidence>
<protein>
    <recommendedName>
        <fullName evidence="17 18">CDP-diacylglycerol--inositol 3-phosphatidyltransferase</fullName>
        <ecNumber evidence="5 18">2.7.8.11</ecNumber>
    </recommendedName>
</protein>
<dbReference type="Gene3D" id="1.20.120.1760">
    <property type="match status" value="1"/>
</dbReference>
<evidence type="ECO:0000256" key="5">
    <source>
        <dbReference type="ARBA" id="ARBA00013212"/>
    </source>
</evidence>
<feature type="transmembrane region" description="Helical" evidence="20">
    <location>
        <begin position="79"/>
        <end position="98"/>
    </location>
</feature>
<evidence type="ECO:0000256" key="16">
    <source>
        <dbReference type="ARBA" id="ARBA00023264"/>
    </source>
</evidence>
<dbReference type="InterPro" id="IPR000462">
    <property type="entry name" value="CDP-OH_P_trans"/>
</dbReference>
<evidence type="ECO:0000256" key="6">
    <source>
        <dbReference type="ARBA" id="ARBA00022516"/>
    </source>
</evidence>
<evidence type="ECO:0000256" key="15">
    <source>
        <dbReference type="ARBA" id="ARBA00023211"/>
    </source>
</evidence>
<dbReference type="InterPro" id="IPR014387">
    <property type="entry name" value="CDP_diag_ino_3_P_euk"/>
</dbReference>
<keyword evidence="6 18" id="KW-0444">Lipid biosynthesis</keyword>
<keyword evidence="15" id="KW-0464">Manganese</keyword>
<evidence type="ECO:0000256" key="8">
    <source>
        <dbReference type="ARBA" id="ARBA00022692"/>
    </source>
</evidence>
<feature type="transmembrane region" description="Helical" evidence="20">
    <location>
        <begin position="12"/>
        <end position="31"/>
    </location>
</feature>
<dbReference type="GO" id="GO:0006661">
    <property type="term" value="P:phosphatidylinositol biosynthetic process"/>
    <property type="evidence" value="ECO:0007669"/>
    <property type="project" value="TreeGrafter"/>
</dbReference>
<evidence type="ECO:0000313" key="22">
    <source>
        <dbReference type="Proteomes" id="UP000198287"/>
    </source>
</evidence>
<evidence type="ECO:0000256" key="13">
    <source>
        <dbReference type="ARBA" id="ARBA00023136"/>
    </source>
</evidence>
<feature type="transmembrane region" description="Helical" evidence="20">
    <location>
        <begin position="38"/>
        <end position="59"/>
    </location>
</feature>
<comment type="caution">
    <text evidence="21">The sequence shown here is derived from an EMBL/GenBank/DDBJ whole genome shotgun (WGS) entry which is preliminary data.</text>
</comment>
<dbReference type="Proteomes" id="UP000198287">
    <property type="component" value="Unassembled WGS sequence"/>
</dbReference>
<name>A0A226DG97_FOLCA</name>